<sequence>MKEKLAILLLIMAFLCFCVLASTSPSEEILHLDHSQGNNKLIHASTAKVPPVCGGAAMKHNKKHHKHNGSNCNYGCVGLKITFALAMFTSLILWEAMQV</sequence>
<reference evidence="3" key="1">
    <citation type="journal article" date="2018" name="Gigascience">
        <title>Genome assembly of the Pink Ipe (Handroanthus impetiginosus, Bignoniaceae), a highly valued, ecologically keystone Neotropical timber forest tree.</title>
        <authorList>
            <person name="Silva-Junior O.B."/>
            <person name="Grattapaglia D."/>
            <person name="Novaes E."/>
            <person name="Collevatti R.G."/>
        </authorList>
    </citation>
    <scope>NUCLEOTIDE SEQUENCE [LARGE SCALE GENOMIC DNA]</scope>
    <source>
        <strain evidence="3">cv. UFG-1</strain>
    </source>
</reference>
<name>A0A2G9IA66_9LAMI</name>
<dbReference type="OrthoDB" id="927272at2759"/>
<gene>
    <name evidence="2" type="ORF">CDL12_00619</name>
</gene>
<feature type="signal peptide" evidence="1">
    <location>
        <begin position="1"/>
        <end position="21"/>
    </location>
</feature>
<organism evidence="2 3">
    <name type="scientific">Handroanthus impetiginosus</name>
    <dbReference type="NCBI Taxonomy" id="429701"/>
    <lineage>
        <taxon>Eukaryota</taxon>
        <taxon>Viridiplantae</taxon>
        <taxon>Streptophyta</taxon>
        <taxon>Embryophyta</taxon>
        <taxon>Tracheophyta</taxon>
        <taxon>Spermatophyta</taxon>
        <taxon>Magnoliopsida</taxon>
        <taxon>eudicotyledons</taxon>
        <taxon>Gunneridae</taxon>
        <taxon>Pentapetalae</taxon>
        <taxon>asterids</taxon>
        <taxon>lamiids</taxon>
        <taxon>Lamiales</taxon>
        <taxon>Bignoniaceae</taxon>
        <taxon>Crescentiina</taxon>
        <taxon>Tabebuia alliance</taxon>
        <taxon>Handroanthus</taxon>
    </lineage>
</organism>
<accession>A0A2G9IA66</accession>
<evidence type="ECO:0000313" key="2">
    <source>
        <dbReference type="EMBL" id="PIN26639.1"/>
    </source>
</evidence>
<dbReference type="Proteomes" id="UP000231279">
    <property type="component" value="Unassembled WGS sequence"/>
</dbReference>
<proteinExistence type="predicted"/>
<dbReference type="AlphaFoldDB" id="A0A2G9IA66"/>
<keyword evidence="1" id="KW-0732">Signal</keyword>
<evidence type="ECO:0000256" key="1">
    <source>
        <dbReference type="SAM" id="SignalP"/>
    </source>
</evidence>
<feature type="chain" id="PRO_5013870086" description="Transmembrane protein" evidence="1">
    <location>
        <begin position="22"/>
        <end position="99"/>
    </location>
</feature>
<evidence type="ECO:0000313" key="3">
    <source>
        <dbReference type="Proteomes" id="UP000231279"/>
    </source>
</evidence>
<protein>
    <recommendedName>
        <fullName evidence="4">Transmembrane protein</fullName>
    </recommendedName>
</protein>
<comment type="caution">
    <text evidence="2">The sequence shown here is derived from an EMBL/GenBank/DDBJ whole genome shotgun (WGS) entry which is preliminary data.</text>
</comment>
<dbReference type="EMBL" id="NKXS01000068">
    <property type="protein sequence ID" value="PIN26639.1"/>
    <property type="molecule type" value="Genomic_DNA"/>
</dbReference>
<evidence type="ECO:0008006" key="4">
    <source>
        <dbReference type="Google" id="ProtNLM"/>
    </source>
</evidence>
<keyword evidence="3" id="KW-1185">Reference proteome</keyword>